<dbReference type="InterPro" id="IPR001245">
    <property type="entry name" value="Ser-Thr/Tyr_kinase_cat_dom"/>
</dbReference>
<evidence type="ECO:0000256" key="9">
    <source>
        <dbReference type="ARBA" id="ARBA00022989"/>
    </source>
</evidence>
<keyword evidence="8 12" id="KW-0067">ATP-binding</keyword>
<feature type="binding site" evidence="12">
    <location>
        <position position="580"/>
    </location>
    <ligand>
        <name>ATP</name>
        <dbReference type="ChEBI" id="CHEBI:30616"/>
    </ligand>
</feature>
<dbReference type="FunFam" id="3.30.200.20:FF:000645">
    <property type="entry name" value="Receptor-like protein kinase FERONIA"/>
    <property type="match status" value="1"/>
</dbReference>
<evidence type="ECO:0000256" key="13">
    <source>
        <dbReference type="SAM" id="MobiDB-lite"/>
    </source>
</evidence>
<dbReference type="PROSITE" id="PS50011">
    <property type="entry name" value="PROTEIN_KINASE_DOM"/>
    <property type="match status" value="1"/>
</dbReference>
<comment type="subcellular location">
    <subcellularLocation>
        <location evidence="1">Membrane</location>
        <topology evidence="1">Single-pass type I membrane protein</topology>
    </subcellularLocation>
</comment>
<dbReference type="GO" id="GO:0010038">
    <property type="term" value="P:response to metal ion"/>
    <property type="evidence" value="ECO:0007669"/>
    <property type="project" value="UniProtKB-ARBA"/>
</dbReference>
<dbReference type="Gene3D" id="2.60.120.430">
    <property type="entry name" value="Galactose-binding lectin"/>
    <property type="match status" value="2"/>
</dbReference>
<sequence>MPIRAGGVGFGVAAWPVNASVSRNDAVLFLDHRHISVANSTVPRYITVDNIALNCGSSGNSTDMYNRTWIGDIEPSKFAPIEERNQKSVTSRAQSQDSFVETVPYNMTARLSYSQFTYVFHVTSGPKFVRLYFYADSYSGFDGSLAFFTVEANSKFTLLRNFSASILANYLGDSKRLSREFCINVEEDQKLNLTFIPTRSTASSRFFAFVNGIEIVSMPTYLYYSNPEKPSPPYVGQNNVPFPIDNNRTLEMILRLNIGSTSISPTGDTGMFREWSPDIPDYLLSRGAIPRELNLKLKYSVIPNYTAPDNVYRSAITMGPNITWNLHSNLTWRLPVDPGFNYLVRLHFCEIERNITMAGERTFIIYIDNKTAEVNADVIMWSGGRDTPVFQDYVVMIQKMGVEDYKSTLFIALHCGKATNAIYDAILNGVEVFKLSDSNNNLAVPNPPNTLLPSPPPAQQPASTSNSRKTRFIAIGTGVGLFLALLTLACCVVVWKLRTSKRYGSYYPVLKCWFWSDQNKGKSTRTKASSLPEELCRQFSLEEIKTATHNFDEGLVIGVGGFGKVYKGFLDDGTMTVAIKRLNPESKQGAQEFWREIEMLSQLRHVHLVSLIGYSNDEREMILVYDYMSNGTLREHLYDTNKDSLPWIQRLEICIGAACGLNYLHTGVKHPIIHCDVKMTNILLDENCVAKVSDFGLSKEGQDDKAVSTMVKGTFGYLDPDYARRRQLTEKSDVYSFGIVLFEVLCARKALNPKLEEEQWNLANWARKCIEKGTMGEIIDPNLMGKIALECFKVYVDIAESCVRDQGSQRATMNDVMDKLSFALQRQKEADAAKEKINPDGKETYTEVLSFHVSDTTETSRHNNIFSSTHVSESDSGTWLTTNNTGMTYPSLDSDTVQCEEMSTKLKSGIFYVFPAYVWGSTYYIKMR</sequence>
<dbReference type="KEGG" id="jre:118344694"/>
<evidence type="ECO:0000256" key="5">
    <source>
        <dbReference type="ARBA" id="ARBA00022729"/>
    </source>
</evidence>
<reference evidence="17" key="1">
    <citation type="submission" date="2025-08" db="UniProtKB">
        <authorList>
            <consortium name="RefSeq"/>
        </authorList>
    </citation>
    <scope>IDENTIFICATION</scope>
    <source>
        <tissue evidence="17">Leaves</tissue>
    </source>
</reference>
<evidence type="ECO:0000256" key="12">
    <source>
        <dbReference type="PROSITE-ProRule" id="PRU10141"/>
    </source>
</evidence>
<feature type="domain" description="Protein kinase" evidence="15">
    <location>
        <begin position="551"/>
        <end position="823"/>
    </location>
</feature>
<dbReference type="InterPro" id="IPR000719">
    <property type="entry name" value="Prot_kinase_dom"/>
</dbReference>
<dbReference type="InParanoid" id="A0A6P9E2H0"/>
<evidence type="ECO:0000256" key="2">
    <source>
        <dbReference type="ARBA" id="ARBA00022527"/>
    </source>
</evidence>
<dbReference type="SUPFAM" id="SSF56112">
    <property type="entry name" value="Protein kinase-like (PK-like)"/>
    <property type="match status" value="1"/>
</dbReference>
<evidence type="ECO:0000256" key="4">
    <source>
        <dbReference type="ARBA" id="ARBA00022692"/>
    </source>
</evidence>
<dbReference type="GO" id="GO:0004674">
    <property type="term" value="F:protein serine/threonine kinase activity"/>
    <property type="evidence" value="ECO:0007669"/>
    <property type="project" value="UniProtKB-KW"/>
</dbReference>
<evidence type="ECO:0000259" key="15">
    <source>
        <dbReference type="PROSITE" id="PS50011"/>
    </source>
</evidence>
<organism evidence="16 17">
    <name type="scientific">Juglans regia</name>
    <name type="common">English walnut</name>
    <dbReference type="NCBI Taxonomy" id="51240"/>
    <lineage>
        <taxon>Eukaryota</taxon>
        <taxon>Viridiplantae</taxon>
        <taxon>Streptophyta</taxon>
        <taxon>Embryophyta</taxon>
        <taxon>Tracheophyta</taxon>
        <taxon>Spermatophyta</taxon>
        <taxon>Magnoliopsida</taxon>
        <taxon>eudicotyledons</taxon>
        <taxon>Gunneridae</taxon>
        <taxon>Pentapetalae</taxon>
        <taxon>rosids</taxon>
        <taxon>fabids</taxon>
        <taxon>Fagales</taxon>
        <taxon>Juglandaceae</taxon>
        <taxon>Juglans</taxon>
    </lineage>
</organism>
<dbReference type="GO" id="GO:0005524">
    <property type="term" value="F:ATP binding"/>
    <property type="evidence" value="ECO:0007669"/>
    <property type="project" value="UniProtKB-UniRule"/>
</dbReference>
<keyword evidence="6 12" id="KW-0547">Nucleotide-binding</keyword>
<keyword evidence="2" id="KW-0723">Serine/threonine-protein kinase</keyword>
<dbReference type="PROSITE" id="PS00107">
    <property type="entry name" value="PROTEIN_KINASE_ATP"/>
    <property type="match status" value="1"/>
</dbReference>
<keyword evidence="3" id="KW-0808">Transferase</keyword>
<dbReference type="PANTHER" id="PTHR34590">
    <property type="entry name" value="OS03G0124300 PROTEIN-RELATED"/>
    <property type="match status" value="1"/>
</dbReference>
<dbReference type="GeneID" id="118344694"/>
<keyword evidence="5" id="KW-0732">Signal</keyword>
<evidence type="ECO:0000256" key="6">
    <source>
        <dbReference type="ARBA" id="ARBA00022741"/>
    </source>
</evidence>
<accession>A0A6P9E2H0</accession>
<evidence type="ECO:0000256" key="14">
    <source>
        <dbReference type="SAM" id="Phobius"/>
    </source>
</evidence>
<dbReference type="Pfam" id="PF12819">
    <property type="entry name" value="Malectin_like"/>
    <property type="match status" value="1"/>
</dbReference>
<dbReference type="FunFam" id="2.60.120.430:FF:000007">
    <property type="entry name" value="FERONIA receptor-like kinase"/>
    <property type="match status" value="1"/>
</dbReference>
<protein>
    <submittedName>
        <fullName evidence="17">Receptor-like protein kinase FERONIA</fullName>
    </submittedName>
</protein>
<keyword evidence="7" id="KW-0418">Kinase</keyword>
<dbReference type="OrthoDB" id="1720310at2759"/>
<feature type="compositionally biased region" description="Pro residues" evidence="13">
    <location>
        <begin position="445"/>
        <end position="459"/>
    </location>
</feature>
<dbReference type="FunFam" id="1.10.510.10:FF:000252">
    <property type="entry name" value="Receptor-like protein kinase FERONIA"/>
    <property type="match status" value="1"/>
</dbReference>
<name>A0A6P9E2H0_JUGRE</name>
<dbReference type="SMART" id="SM00220">
    <property type="entry name" value="S_TKc"/>
    <property type="match status" value="1"/>
</dbReference>
<evidence type="ECO:0000256" key="1">
    <source>
        <dbReference type="ARBA" id="ARBA00004479"/>
    </source>
</evidence>
<evidence type="ECO:0000313" key="17">
    <source>
        <dbReference type="RefSeq" id="XP_035541699.1"/>
    </source>
</evidence>
<dbReference type="Gene3D" id="1.10.510.10">
    <property type="entry name" value="Transferase(Phosphotransferase) domain 1"/>
    <property type="match status" value="1"/>
</dbReference>
<dbReference type="InterPro" id="IPR017441">
    <property type="entry name" value="Protein_kinase_ATP_BS"/>
</dbReference>
<dbReference type="Pfam" id="PF07714">
    <property type="entry name" value="PK_Tyr_Ser-Thr"/>
    <property type="match status" value="1"/>
</dbReference>
<evidence type="ECO:0000256" key="8">
    <source>
        <dbReference type="ARBA" id="ARBA00022840"/>
    </source>
</evidence>
<dbReference type="InterPro" id="IPR008271">
    <property type="entry name" value="Ser/Thr_kinase_AS"/>
</dbReference>
<dbReference type="AlphaFoldDB" id="A0A6P9E2H0"/>
<keyword evidence="10 14" id="KW-0472">Membrane</keyword>
<dbReference type="InterPro" id="IPR024788">
    <property type="entry name" value="Malectin-like_Carb-bd_dom"/>
</dbReference>
<evidence type="ECO:0000313" key="16">
    <source>
        <dbReference type="Proteomes" id="UP000235220"/>
    </source>
</evidence>
<dbReference type="FunFam" id="2.60.120.430:FF:000003">
    <property type="entry name" value="FERONIA receptor-like kinase"/>
    <property type="match status" value="1"/>
</dbReference>
<feature type="transmembrane region" description="Helical" evidence="14">
    <location>
        <begin position="472"/>
        <end position="495"/>
    </location>
</feature>
<keyword evidence="9 14" id="KW-1133">Transmembrane helix</keyword>
<dbReference type="GO" id="GO:0004714">
    <property type="term" value="F:transmembrane receptor protein tyrosine kinase activity"/>
    <property type="evidence" value="ECO:0007669"/>
    <property type="project" value="InterPro"/>
</dbReference>
<dbReference type="RefSeq" id="XP_035541699.1">
    <property type="nucleotide sequence ID" value="XM_035685806.1"/>
</dbReference>
<evidence type="ECO:0000256" key="10">
    <source>
        <dbReference type="ARBA" id="ARBA00023136"/>
    </source>
</evidence>
<dbReference type="CDD" id="cd14066">
    <property type="entry name" value="STKc_IRAK"/>
    <property type="match status" value="1"/>
</dbReference>
<dbReference type="GO" id="GO:0016020">
    <property type="term" value="C:membrane"/>
    <property type="evidence" value="ECO:0007669"/>
    <property type="project" value="UniProtKB-SubCell"/>
</dbReference>
<dbReference type="InterPro" id="IPR011009">
    <property type="entry name" value="Kinase-like_dom_sf"/>
</dbReference>
<dbReference type="Proteomes" id="UP000235220">
    <property type="component" value="Chromosome 15"/>
</dbReference>
<keyword evidence="11" id="KW-0325">Glycoprotein</keyword>
<dbReference type="Gene3D" id="3.30.200.20">
    <property type="entry name" value="Phosphorylase Kinase, domain 1"/>
    <property type="match status" value="1"/>
</dbReference>
<keyword evidence="4 14" id="KW-0812">Transmembrane</keyword>
<dbReference type="PROSITE" id="PS00108">
    <property type="entry name" value="PROTEIN_KINASE_ST"/>
    <property type="match status" value="1"/>
</dbReference>
<proteinExistence type="predicted"/>
<evidence type="ECO:0000256" key="3">
    <source>
        <dbReference type="ARBA" id="ARBA00022679"/>
    </source>
</evidence>
<gene>
    <name evidence="17" type="primary">LOC118344694</name>
</gene>
<feature type="region of interest" description="Disordered" evidence="13">
    <location>
        <begin position="444"/>
        <end position="465"/>
    </location>
</feature>
<evidence type="ECO:0000256" key="11">
    <source>
        <dbReference type="ARBA" id="ARBA00023180"/>
    </source>
</evidence>
<keyword evidence="16" id="KW-1185">Reference proteome</keyword>
<evidence type="ECO:0000256" key="7">
    <source>
        <dbReference type="ARBA" id="ARBA00022777"/>
    </source>
</evidence>
<dbReference type="PANTHER" id="PTHR34590:SF15">
    <property type="entry name" value="PROTEIN KINASE DOMAIN-CONTAINING PROTEIN"/>
    <property type="match status" value="1"/>
</dbReference>
<dbReference type="InterPro" id="IPR045272">
    <property type="entry name" value="ANXUR1/2-like"/>
</dbReference>